<evidence type="ECO:0000256" key="3">
    <source>
        <dbReference type="ARBA" id="ARBA00022722"/>
    </source>
</evidence>
<dbReference type="Gene3D" id="1.10.287.1040">
    <property type="entry name" value="Exonuclease VII, small subunit"/>
    <property type="match status" value="1"/>
</dbReference>
<comment type="similarity">
    <text evidence="1">Belongs to the XseB family.</text>
</comment>
<comment type="caution">
    <text evidence="8">The sequence shown here is derived from an EMBL/GenBank/DDBJ whole genome shotgun (WGS) entry which is preliminary data.</text>
</comment>
<dbReference type="EC" id="3.1.11.6" evidence="6"/>
<organism evidence="8 9">
    <name type="scientific">Bifidobacterium parmae</name>
    <dbReference type="NCBI Taxonomy" id="361854"/>
    <lineage>
        <taxon>Bacteria</taxon>
        <taxon>Bacillati</taxon>
        <taxon>Actinomycetota</taxon>
        <taxon>Actinomycetes</taxon>
        <taxon>Bifidobacteriales</taxon>
        <taxon>Bifidobacteriaceae</taxon>
        <taxon>Bifidobacterium</taxon>
    </lineage>
</organism>
<dbReference type="GO" id="GO:0008855">
    <property type="term" value="F:exodeoxyribonuclease VII activity"/>
    <property type="evidence" value="ECO:0007669"/>
    <property type="project" value="UniProtKB-UniRule"/>
</dbReference>
<dbReference type="GO" id="GO:0009318">
    <property type="term" value="C:exodeoxyribonuclease VII complex"/>
    <property type="evidence" value="ECO:0007669"/>
    <property type="project" value="UniProtKB-UniRule"/>
</dbReference>
<keyword evidence="5 8" id="KW-0269">Exonuclease</keyword>
<gene>
    <name evidence="8" type="ORF">Uis4E_1326</name>
</gene>
<keyword evidence="4" id="KW-0378">Hydrolase</keyword>
<dbReference type="GO" id="GO:0006308">
    <property type="term" value="P:DNA catabolic process"/>
    <property type="evidence" value="ECO:0007669"/>
    <property type="project" value="UniProtKB-UniRule"/>
</dbReference>
<feature type="compositionally biased region" description="Low complexity" evidence="7">
    <location>
        <begin position="20"/>
        <end position="40"/>
    </location>
</feature>
<name>A0A2N5J0W7_9BIFI</name>
<keyword evidence="3" id="KW-0540">Nuclease</keyword>
<dbReference type="InterPro" id="IPR003761">
    <property type="entry name" value="Exonuc_VII_S"/>
</dbReference>
<reference evidence="8 9" key="1">
    <citation type="submission" date="2017-07" db="EMBL/GenBank/DDBJ databases">
        <title>Bifidobacterium novel species.</title>
        <authorList>
            <person name="Lugli G.A."/>
            <person name="Milani C."/>
            <person name="Duranti S."/>
            <person name="Mangifesta M."/>
        </authorList>
    </citation>
    <scope>NUCLEOTIDE SEQUENCE [LARGE SCALE GENOMIC DNA]</scope>
    <source>
        <strain evidence="8 9">77</strain>
    </source>
</reference>
<keyword evidence="9" id="KW-1185">Reference proteome</keyword>
<evidence type="ECO:0000256" key="2">
    <source>
        <dbReference type="ARBA" id="ARBA00022490"/>
    </source>
</evidence>
<evidence type="ECO:0000256" key="6">
    <source>
        <dbReference type="NCBIfam" id="TIGR01280"/>
    </source>
</evidence>
<dbReference type="PANTHER" id="PTHR34137">
    <property type="entry name" value="EXODEOXYRIBONUCLEASE 7 SMALL SUBUNIT"/>
    <property type="match status" value="1"/>
</dbReference>
<dbReference type="Pfam" id="PF02609">
    <property type="entry name" value="Exonuc_VII_S"/>
    <property type="match status" value="1"/>
</dbReference>
<evidence type="ECO:0000256" key="5">
    <source>
        <dbReference type="ARBA" id="ARBA00022839"/>
    </source>
</evidence>
<evidence type="ECO:0000313" key="8">
    <source>
        <dbReference type="EMBL" id="PLS27837.1"/>
    </source>
</evidence>
<proteinExistence type="inferred from homology"/>
<dbReference type="PANTHER" id="PTHR34137:SF1">
    <property type="entry name" value="EXODEOXYRIBONUCLEASE 7 SMALL SUBUNIT"/>
    <property type="match status" value="1"/>
</dbReference>
<evidence type="ECO:0000313" key="9">
    <source>
        <dbReference type="Proteomes" id="UP000235034"/>
    </source>
</evidence>
<dbReference type="InterPro" id="IPR037004">
    <property type="entry name" value="Exonuc_VII_ssu_sf"/>
</dbReference>
<dbReference type="NCBIfam" id="NF002139">
    <property type="entry name" value="PRK00977.1-3"/>
    <property type="match status" value="1"/>
</dbReference>
<evidence type="ECO:0000256" key="4">
    <source>
        <dbReference type="ARBA" id="ARBA00022801"/>
    </source>
</evidence>
<keyword evidence="2" id="KW-0963">Cytoplasm</keyword>
<protein>
    <recommendedName>
        <fullName evidence="6">Exodeoxyribonuclease VII small subunit</fullName>
        <ecNumber evidence="6">3.1.11.6</ecNumber>
    </recommendedName>
</protein>
<dbReference type="SUPFAM" id="SSF116842">
    <property type="entry name" value="XseB-like"/>
    <property type="match status" value="1"/>
</dbReference>
<dbReference type="AlphaFoldDB" id="A0A2N5J0W7"/>
<dbReference type="OrthoDB" id="5244334at2"/>
<accession>A0A2N5J0W7</accession>
<feature type="region of interest" description="Disordered" evidence="7">
    <location>
        <begin position="1"/>
        <end position="40"/>
    </location>
</feature>
<dbReference type="GO" id="GO:0005829">
    <property type="term" value="C:cytosol"/>
    <property type="evidence" value="ECO:0007669"/>
    <property type="project" value="TreeGrafter"/>
</dbReference>
<dbReference type="EMBL" id="NMWT01000017">
    <property type="protein sequence ID" value="PLS27837.1"/>
    <property type="molecule type" value="Genomic_DNA"/>
</dbReference>
<dbReference type="Proteomes" id="UP000235034">
    <property type="component" value="Unassembled WGS sequence"/>
</dbReference>
<dbReference type="RefSeq" id="WP_101622450.1">
    <property type="nucleotide sequence ID" value="NZ_NMWT01000017.1"/>
</dbReference>
<sequence length="123" mass="12945">MTDKNTTEQTAAETVETDNATAQNTAAKAGEAAAAPASTLTDKERAAIARMPYEEARDKLIQAVQALEAGGLNLDQSMRQWEIGEALAQRAQSLLNDVRARLDAAQNAQAATADTAGTQSNLD</sequence>
<evidence type="ECO:0000256" key="1">
    <source>
        <dbReference type="ARBA" id="ARBA00009998"/>
    </source>
</evidence>
<evidence type="ECO:0000256" key="7">
    <source>
        <dbReference type="SAM" id="MobiDB-lite"/>
    </source>
</evidence>
<dbReference type="NCBIfam" id="TIGR01280">
    <property type="entry name" value="xseB"/>
    <property type="match status" value="1"/>
</dbReference>